<organism evidence="2 3">
    <name type="scientific">Odynerus spinipes</name>
    <dbReference type="NCBI Taxonomy" id="1348599"/>
    <lineage>
        <taxon>Eukaryota</taxon>
        <taxon>Metazoa</taxon>
        <taxon>Ecdysozoa</taxon>
        <taxon>Arthropoda</taxon>
        <taxon>Hexapoda</taxon>
        <taxon>Insecta</taxon>
        <taxon>Pterygota</taxon>
        <taxon>Neoptera</taxon>
        <taxon>Endopterygota</taxon>
        <taxon>Hymenoptera</taxon>
        <taxon>Apocrita</taxon>
        <taxon>Aculeata</taxon>
        <taxon>Vespoidea</taxon>
        <taxon>Vespidae</taxon>
        <taxon>Eumeninae</taxon>
        <taxon>Odynerus</taxon>
    </lineage>
</organism>
<dbReference type="Gene3D" id="3.15.10.50">
    <property type="match status" value="1"/>
</dbReference>
<feature type="chain" id="PRO_5042295219" evidence="1">
    <location>
        <begin position="23"/>
        <end position="239"/>
    </location>
</feature>
<dbReference type="InterPro" id="IPR038602">
    <property type="entry name" value="Mite_allergen_7_sf"/>
</dbReference>
<dbReference type="Proteomes" id="UP001258017">
    <property type="component" value="Unassembled WGS sequence"/>
</dbReference>
<keyword evidence="3" id="KW-1185">Reference proteome</keyword>
<gene>
    <name evidence="2" type="ORF">KPH14_002846</name>
</gene>
<keyword evidence="1" id="KW-0732">Signal</keyword>
<dbReference type="EMBL" id="JAIFRP010000119">
    <property type="protein sequence ID" value="KAK2579056.1"/>
    <property type="molecule type" value="Genomic_DNA"/>
</dbReference>
<comment type="caution">
    <text evidence="2">The sequence shown here is derived from an EMBL/GenBank/DDBJ whole genome shotgun (WGS) entry which is preliminary data.</text>
</comment>
<protein>
    <submittedName>
        <fullName evidence="2">Uncharacterized protein</fullName>
    </submittedName>
</protein>
<dbReference type="AlphaFoldDB" id="A0AAD9RG08"/>
<reference evidence="2" key="2">
    <citation type="journal article" date="2023" name="Commun. Biol.">
        <title>Intrasexual cuticular hydrocarbon dimorphism in a wasp sheds light on hydrocarbon biosynthesis genes in Hymenoptera.</title>
        <authorList>
            <person name="Moris V.C."/>
            <person name="Podsiadlowski L."/>
            <person name="Martin S."/>
            <person name="Oeyen J.P."/>
            <person name="Donath A."/>
            <person name="Petersen M."/>
            <person name="Wilbrandt J."/>
            <person name="Misof B."/>
            <person name="Liedtke D."/>
            <person name="Thamm M."/>
            <person name="Scheiner R."/>
            <person name="Schmitt T."/>
            <person name="Niehuis O."/>
        </authorList>
    </citation>
    <scope>NUCLEOTIDE SEQUENCE</scope>
    <source>
        <strain evidence="2">GBR_01_08_01A</strain>
    </source>
</reference>
<feature type="signal peptide" evidence="1">
    <location>
        <begin position="1"/>
        <end position="22"/>
    </location>
</feature>
<evidence type="ECO:0000256" key="1">
    <source>
        <dbReference type="SAM" id="SignalP"/>
    </source>
</evidence>
<dbReference type="Pfam" id="PF16984">
    <property type="entry name" value="Grp7_allergen"/>
    <property type="match status" value="1"/>
</dbReference>
<name>A0AAD9RG08_9HYME</name>
<reference evidence="2" key="1">
    <citation type="submission" date="2021-08" db="EMBL/GenBank/DDBJ databases">
        <authorList>
            <person name="Misof B."/>
            <person name="Oliver O."/>
            <person name="Podsiadlowski L."/>
            <person name="Donath A."/>
            <person name="Peters R."/>
            <person name="Mayer C."/>
            <person name="Rust J."/>
            <person name="Gunkel S."/>
            <person name="Lesny P."/>
            <person name="Martin S."/>
            <person name="Oeyen J.P."/>
            <person name="Petersen M."/>
            <person name="Panagiotis P."/>
            <person name="Wilbrandt J."/>
            <person name="Tanja T."/>
        </authorList>
    </citation>
    <scope>NUCLEOTIDE SEQUENCE</scope>
    <source>
        <strain evidence="2">GBR_01_08_01A</strain>
        <tissue evidence="2">Thorax + abdomen</tissue>
    </source>
</reference>
<accession>A0AAD9RG08</accession>
<evidence type="ECO:0000313" key="3">
    <source>
        <dbReference type="Proteomes" id="UP001258017"/>
    </source>
</evidence>
<proteinExistence type="predicted"/>
<evidence type="ECO:0000313" key="2">
    <source>
        <dbReference type="EMBL" id="KAK2579056.1"/>
    </source>
</evidence>
<dbReference type="InterPro" id="IPR020234">
    <property type="entry name" value="Mite_allergen_group-7"/>
</dbReference>
<sequence>MDLQNLSLYLLVLVALFANGDSKIVSLDPDNQQITANFDKIFDQLLPTIQKIIKENGMDPMELRSFSEKILPLPGRLKGNINFRNGFLHYMSEVTRAKHVTAQYSDKRLLLDMTLGWQRLDFSYEYDFTYLLIKRRGDVYGRFEDPAFNVLIELDLNNYEVILHRVQFIRVGNVSVKFYGHKLDSILNSIIKPITPIFENRILKMVEDKSLMLFEPVIDSVNKWIKNSNHKIHKLIASF</sequence>